<proteinExistence type="inferred from homology"/>
<keyword evidence="12 19" id="KW-0133">Cell shape</keyword>
<evidence type="ECO:0000256" key="9">
    <source>
        <dbReference type="ARBA" id="ARBA00022630"/>
    </source>
</evidence>
<evidence type="ECO:0000313" key="21">
    <source>
        <dbReference type="EMBL" id="SFJ99522.1"/>
    </source>
</evidence>
<evidence type="ECO:0000256" key="16">
    <source>
        <dbReference type="ARBA" id="ARBA00023316"/>
    </source>
</evidence>
<evidence type="ECO:0000256" key="2">
    <source>
        <dbReference type="ARBA" id="ARBA00003921"/>
    </source>
</evidence>
<dbReference type="InterPro" id="IPR016166">
    <property type="entry name" value="FAD-bd_PCMH"/>
</dbReference>
<feature type="active site" description="Proton donor" evidence="19">
    <location>
        <position position="170"/>
    </location>
</feature>
<feature type="active site" evidence="19">
    <location>
        <position position="241"/>
    </location>
</feature>
<dbReference type="InterPro" id="IPR016169">
    <property type="entry name" value="FAD-bd_PCMH_sub2"/>
</dbReference>
<name>A0A1I3VWF7_9BACT</name>
<dbReference type="AlphaFoldDB" id="A0A1I3VWF7"/>
<keyword evidence="14 19" id="KW-0560">Oxidoreductase</keyword>
<evidence type="ECO:0000256" key="3">
    <source>
        <dbReference type="ARBA" id="ARBA00004496"/>
    </source>
</evidence>
<dbReference type="PANTHER" id="PTHR21071">
    <property type="entry name" value="UDP-N-ACETYLENOLPYRUVOYLGLUCOSAMINE REDUCTASE"/>
    <property type="match status" value="1"/>
</dbReference>
<keyword evidence="9 19" id="KW-0285">Flavoprotein</keyword>
<feature type="domain" description="FAD-binding PCMH-type" evidence="20">
    <location>
        <begin position="1"/>
        <end position="140"/>
    </location>
</feature>
<evidence type="ECO:0000256" key="6">
    <source>
        <dbReference type="ARBA" id="ARBA00015188"/>
    </source>
</evidence>
<evidence type="ECO:0000256" key="5">
    <source>
        <dbReference type="ARBA" id="ARBA00012518"/>
    </source>
</evidence>
<dbReference type="SUPFAM" id="SSF56176">
    <property type="entry name" value="FAD-binding/transporter-associated domain-like"/>
    <property type="match status" value="1"/>
</dbReference>
<comment type="catalytic activity">
    <reaction evidence="18 19">
        <text>UDP-N-acetyl-alpha-D-muramate + NADP(+) = UDP-N-acetyl-3-O-(1-carboxyvinyl)-alpha-D-glucosamine + NADPH + H(+)</text>
        <dbReference type="Rhea" id="RHEA:12248"/>
        <dbReference type="ChEBI" id="CHEBI:15378"/>
        <dbReference type="ChEBI" id="CHEBI:57783"/>
        <dbReference type="ChEBI" id="CHEBI:58349"/>
        <dbReference type="ChEBI" id="CHEBI:68483"/>
        <dbReference type="ChEBI" id="CHEBI:70757"/>
        <dbReference type="EC" id="1.3.1.98"/>
    </reaction>
</comment>
<dbReference type="EMBL" id="FORX01000011">
    <property type="protein sequence ID" value="SFJ99522.1"/>
    <property type="molecule type" value="Genomic_DNA"/>
</dbReference>
<dbReference type="Proteomes" id="UP000198635">
    <property type="component" value="Unassembled WGS sequence"/>
</dbReference>
<dbReference type="PANTHER" id="PTHR21071:SF4">
    <property type="entry name" value="UDP-N-ACETYLENOLPYRUVOYLGLUCOSAMINE REDUCTASE"/>
    <property type="match status" value="1"/>
</dbReference>
<keyword evidence="22" id="KW-1185">Reference proteome</keyword>
<dbReference type="Pfam" id="PF01565">
    <property type="entry name" value="FAD_binding_4"/>
    <property type="match status" value="1"/>
</dbReference>
<keyword evidence="16 19" id="KW-0961">Cell wall biogenesis/degradation</keyword>
<dbReference type="GO" id="GO:0008360">
    <property type="term" value="P:regulation of cell shape"/>
    <property type="evidence" value="ECO:0007669"/>
    <property type="project" value="UniProtKB-KW"/>
</dbReference>
<dbReference type="NCBIfam" id="TIGR00179">
    <property type="entry name" value="murB"/>
    <property type="match status" value="1"/>
</dbReference>
<dbReference type="Gene3D" id="3.30.465.10">
    <property type="match status" value="1"/>
</dbReference>
<dbReference type="Gene3D" id="3.30.43.10">
    <property type="entry name" value="Uridine Diphospho-n-acetylenolpyruvylglucosamine Reductase, domain 2"/>
    <property type="match status" value="1"/>
</dbReference>
<evidence type="ECO:0000256" key="13">
    <source>
        <dbReference type="ARBA" id="ARBA00022984"/>
    </source>
</evidence>
<dbReference type="UniPathway" id="UPA00219"/>
<feature type="active site" evidence="19">
    <location>
        <position position="119"/>
    </location>
</feature>
<dbReference type="GO" id="GO:0009252">
    <property type="term" value="P:peptidoglycan biosynthetic process"/>
    <property type="evidence" value="ECO:0007669"/>
    <property type="project" value="UniProtKB-UniRule"/>
</dbReference>
<comment type="function">
    <text evidence="2 19">Cell wall formation.</text>
</comment>
<evidence type="ECO:0000313" key="22">
    <source>
        <dbReference type="Proteomes" id="UP000198635"/>
    </source>
</evidence>
<dbReference type="InterPro" id="IPR003170">
    <property type="entry name" value="MurB"/>
</dbReference>
<dbReference type="NCBIfam" id="NF010480">
    <property type="entry name" value="PRK13905.1"/>
    <property type="match status" value="1"/>
</dbReference>
<keyword evidence="10 19" id="KW-0274">FAD</keyword>
<dbReference type="InterPro" id="IPR006094">
    <property type="entry name" value="Oxid_FAD_bind_N"/>
</dbReference>
<dbReference type="EC" id="1.3.1.98" evidence="5 19"/>
<dbReference type="GO" id="GO:0008762">
    <property type="term" value="F:UDP-N-acetylmuramate dehydrogenase activity"/>
    <property type="evidence" value="ECO:0007669"/>
    <property type="project" value="UniProtKB-UniRule"/>
</dbReference>
<dbReference type="InterPro" id="IPR036318">
    <property type="entry name" value="FAD-bd_PCMH-like_sf"/>
</dbReference>
<evidence type="ECO:0000256" key="4">
    <source>
        <dbReference type="ARBA" id="ARBA00004752"/>
    </source>
</evidence>
<dbReference type="SUPFAM" id="SSF56194">
    <property type="entry name" value="Uridine diphospho-N-Acetylenolpyruvylglucosamine reductase, MurB, C-terminal domain"/>
    <property type="match status" value="1"/>
</dbReference>
<dbReference type="InterPro" id="IPR036635">
    <property type="entry name" value="MurB_C_sf"/>
</dbReference>
<keyword evidence="8 19" id="KW-0132">Cell division</keyword>
<protein>
    <recommendedName>
        <fullName evidence="6 19">UDP-N-acetylenolpyruvoylglucosamine reductase</fullName>
        <ecNumber evidence="5 19">1.3.1.98</ecNumber>
    </recommendedName>
    <alternativeName>
        <fullName evidence="17 19">UDP-N-acetylmuramate dehydrogenase</fullName>
    </alternativeName>
</protein>
<dbReference type="GO" id="GO:0005829">
    <property type="term" value="C:cytosol"/>
    <property type="evidence" value="ECO:0007669"/>
    <property type="project" value="TreeGrafter"/>
</dbReference>
<dbReference type="GO" id="GO:0071555">
    <property type="term" value="P:cell wall organization"/>
    <property type="evidence" value="ECO:0007669"/>
    <property type="project" value="UniProtKB-KW"/>
</dbReference>
<dbReference type="STRING" id="52560.SAMN04488082_11177"/>
<dbReference type="InterPro" id="IPR011601">
    <property type="entry name" value="MurB_C"/>
</dbReference>
<evidence type="ECO:0000256" key="11">
    <source>
        <dbReference type="ARBA" id="ARBA00022857"/>
    </source>
</evidence>
<dbReference type="GO" id="GO:0071949">
    <property type="term" value="F:FAD binding"/>
    <property type="evidence" value="ECO:0007669"/>
    <property type="project" value="InterPro"/>
</dbReference>
<dbReference type="Gene3D" id="3.90.78.10">
    <property type="entry name" value="UDP-N-acetylenolpyruvoylglucosamine reductase, C-terminal domain"/>
    <property type="match status" value="1"/>
</dbReference>
<gene>
    <name evidence="19" type="primary">murB</name>
    <name evidence="21" type="ORF">SAMN04488082_11177</name>
</gene>
<comment type="pathway">
    <text evidence="4 19">Cell wall biogenesis; peptidoglycan biosynthesis.</text>
</comment>
<dbReference type="Pfam" id="PF02873">
    <property type="entry name" value="MurB_C"/>
    <property type="match status" value="1"/>
</dbReference>
<evidence type="ECO:0000256" key="15">
    <source>
        <dbReference type="ARBA" id="ARBA00023306"/>
    </source>
</evidence>
<evidence type="ECO:0000256" key="1">
    <source>
        <dbReference type="ARBA" id="ARBA00001974"/>
    </source>
</evidence>
<keyword evidence="13 19" id="KW-0573">Peptidoglycan synthesis</keyword>
<keyword evidence="7 19" id="KW-0963">Cytoplasm</keyword>
<keyword evidence="15 19" id="KW-0131">Cell cycle</keyword>
<comment type="similarity">
    <text evidence="19">Belongs to the MurB family.</text>
</comment>
<evidence type="ECO:0000256" key="18">
    <source>
        <dbReference type="ARBA" id="ARBA00048914"/>
    </source>
</evidence>
<evidence type="ECO:0000256" key="8">
    <source>
        <dbReference type="ARBA" id="ARBA00022618"/>
    </source>
</evidence>
<dbReference type="PROSITE" id="PS51387">
    <property type="entry name" value="FAD_PCMH"/>
    <property type="match status" value="1"/>
</dbReference>
<dbReference type="GO" id="GO:0051301">
    <property type="term" value="P:cell division"/>
    <property type="evidence" value="ECO:0007669"/>
    <property type="project" value="UniProtKB-KW"/>
</dbReference>
<evidence type="ECO:0000256" key="10">
    <source>
        <dbReference type="ARBA" id="ARBA00022827"/>
    </source>
</evidence>
<reference evidence="22" key="1">
    <citation type="submission" date="2016-10" db="EMBL/GenBank/DDBJ databases">
        <authorList>
            <person name="Varghese N."/>
            <person name="Submissions S."/>
        </authorList>
    </citation>
    <scope>NUCLEOTIDE SEQUENCE [LARGE SCALE GENOMIC DNA]</scope>
    <source>
        <strain evidence="22">DSM 5918</strain>
    </source>
</reference>
<dbReference type="HAMAP" id="MF_00037">
    <property type="entry name" value="MurB"/>
    <property type="match status" value="1"/>
</dbReference>
<evidence type="ECO:0000259" key="20">
    <source>
        <dbReference type="PROSITE" id="PS51387"/>
    </source>
</evidence>
<sequence>MKIPWFIIGNGSNILFSDDGFHGLVIKLVGNFMRVNINNNSIIAGSGVLLPSLSRHCLANCWSGFEFMCGIPGTIGGAVRMNAGTKQGEIKDHFVSATVLTHDGAIKNLSKEDMQFSYRHSILAKTRDILLSATFAKHKVAPKEDIQKTIKEIIASRRQKQPRIKRNCGSVFKSPPGNKPAGWYIEQVGLKGFRVGDAMISYEHANWIVNLGNAKAYDVKSIISYVEYIVLQKFNVCLEREVLYIPEDL</sequence>
<dbReference type="InterPro" id="IPR016167">
    <property type="entry name" value="FAD-bd_PCMH_sub1"/>
</dbReference>
<comment type="subcellular location">
    <subcellularLocation>
        <location evidence="3 19">Cytoplasm</location>
    </subcellularLocation>
</comment>
<comment type="cofactor">
    <cofactor evidence="1 19">
        <name>FAD</name>
        <dbReference type="ChEBI" id="CHEBI:57692"/>
    </cofactor>
</comment>
<keyword evidence="11 19" id="KW-0521">NADP</keyword>
<evidence type="ECO:0000256" key="14">
    <source>
        <dbReference type="ARBA" id="ARBA00023002"/>
    </source>
</evidence>
<accession>A0A1I3VWF7</accession>
<evidence type="ECO:0000256" key="19">
    <source>
        <dbReference type="HAMAP-Rule" id="MF_00037"/>
    </source>
</evidence>
<evidence type="ECO:0000256" key="17">
    <source>
        <dbReference type="ARBA" id="ARBA00031026"/>
    </source>
</evidence>
<evidence type="ECO:0000256" key="12">
    <source>
        <dbReference type="ARBA" id="ARBA00022960"/>
    </source>
</evidence>
<organism evidence="21 22">
    <name type="scientific">Desulfomicrobium apsheronum</name>
    <dbReference type="NCBI Taxonomy" id="52560"/>
    <lineage>
        <taxon>Bacteria</taxon>
        <taxon>Pseudomonadati</taxon>
        <taxon>Thermodesulfobacteriota</taxon>
        <taxon>Desulfovibrionia</taxon>
        <taxon>Desulfovibrionales</taxon>
        <taxon>Desulfomicrobiaceae</taxon>
        <taxon>Desulfomicrobium</taxon>
    </lineage>
</organism>
<evidence type="ECO:0000256" key="7">
    <source>
        <dbReference type="ARBA" id="ARBA00022490"/>
    </source>
</evidence>